<dbReference type="InterPro" id="IPR051259">
    <property type="entry name" value="rRNA_Methyltransferase"/>
</dbReference>
<keyword evidence="2 6" id="KW-0489">Methyltransferase</keyword>
<dbReference type="Pfam" id="PF22435">
    <property type="entry name" value="MRM3-like_sub_bind"/>
    <property type="match status" value="1"/>
</dbReference>
<evidence type="ECO:0000313" key="7">
    <source>
        <dbReference type="Proteomes" id="UP000295706"/>
    </source>
</evidence>
<evidence type="ECO:0000256" key="1">
    <source>
        <dbReference type="ARBA" id="ARBA00007228"/>
    </source>
</evidence>
<dbReference type="RefSeq" id="WP_132116019.1">
    <property type="nucleotide sequence ID" value="NZ_SMJU01000004.1"/>
</dbReference>
<dbReference type="GO" id="GO:0006396">
    <property type="term" value="P:RNA processing"/>
    <property type="evidence" value="ECO:0007669"/>
    <property type="project" value="InterPro"/>
</dbReference>
<sequence>MLSKNQIKYISSLKIKKFRQQEQAFIVEGAKSVQELLASDYTVEMVVTTPEFLQKYGSIQSQANVPSYTASASDMDRLGTFQSNDSCLAVAKTKDNAFLCAQNKEYALMLDDIRDPGNLGTIIRIADWYGISKLICSENTTDFYNPKVIAASKGSFTRVQAFYTSLPDFINGHPGSPVLVGAFLGGASLYDFKFPSEGGYLVMGNESQGISADVGQLIGQRVTIPRFGGAESLNVGIATAILCDHWRQQQSK</sequence>
<protein>
    <submittedName>
        <fullName evidence="6">RNA methyltransferase</fullName>
    </submittedName>
</protein>
<feature type="domain" description="MRM3-like substrate binding" evidence="5">
    <location>
        <begin position="5"/>
        <end position="77"/>
    </location>
</feature>
<dbReference type="PANTHER" id="PTHR43191:SF2">
    <property type="entry name" value="RRNA METHYLTRANSFERASE 3, MITOCHONDRIAL"/>
    <property type="match status" value="1"/>
</dbReference>
<keyword evidence="7" id="KW-1185">Reference proteome</keyword>
<dbReference type="CDD" id="cd18109">
    <property type="entry name" value="SpoU-like_RNA-MTase"/>
    <property type="match status" value="1"/>
</dbReference>
<dbReference type="SUPFAM" id="SSF55315">
    <property type="entry name" value="L30e-like"/>
    <property type="match status" value="1"/>
</dbReference>
<dbReference type="AlphaFoldDB" id="A0A4R4KJ96"/>
<name>A0A4R4KJ96_9BACT</name>
<dbReference type="InterPro" id="IPR001537">
    <property type="entry name" value="SpoU_MeTrfase"/>
</dbReference>
<proteinExistence type="inferred from homology"/>
<dbReference type="GO" id="GO:0008173">
    <property type="term" value="F:RNA methyltransferase activity"/>
    <property type="evidence" value="ECO:0007669"/>
    <property type="project" value="InterPro"/>
</dbReference>
<comment type="similarity">
    <text evidence="1">Belongs to the class IV-like SAM-binding methyltransferase superfamily. RNA methyltransferase TrmH family.</text>
</comment>
<evidence type="ECO:0000313" key="6">
    <source>
        <dbReference type="EMBL" id="TDB66906.1"/>
    </source>
</evidence>
<evidence type="ECO:0000256" key="3">
    <source>
        <dbReference type="ARBA" id="ARBA00022679"/>
    </source>
</evidence>
<dbReference type="EMBL" id="SMJU01000004">
    <property type="protein sequence ID" value="TDB66906.1"/>
    <property type="molecule type" value="Genomic_DNA"/>
</dbReference>
<dbReference type="Gene3D" id="3.40.1280.10">
    <property type="match status" value="1"/>
</dbReference>
<dbReference type="InterPro" id="IPR029064">
    <property type="entry name" value="Ribosomal_eL30-like_sf"/>
</dbReference>
<dbReference type="SUPFAM" id="SSF75217">
    <property type="entry name" value="alpha/beta knot"/>
    <property type="match status" value="1"/>
</dbReference>
<dbReference type="InterPro" id="IPR029028">
    <property type="entry name" value="Alpha/beta_knot_MTases"/>
</dbReference>
<reference evidence="6 7" key="1">
    <citation type="submission" date="2019-02" db="EMBL/GenBank/DDBJ databases">
        <title>Arundinibacter roseus gen. nov., sp. nov., a new member of the family Cytophagaceae.</title>
        <authorList>
            <person name="Szuroczki S."/>
            <person name="Khayer B."/>
            <person name="Sproer C."/>
            <person name="Toumi M."/>
            <person name="Szabo A."/>
            <person name="Felfoldi T."/>
            <person name="Schumann P."/>
            <person name="Toth E."/>
        </authorList>
    </citation>
    <scope>NUCLEOTIDE SEQUENCE [LARGE SCALE GENOMIC DNA]</scope>
    <source>
        <strain evidence="6 7">DMA-k-7a</strain>
    </source>
</reference>
<dbReference type="Pfam" id="PF00588">
    <property type="entry name" value="SpoU_methylase"/>
    <property type="match status" value="1"/>
</dbReference>
<evidence type="ECO:0000259" key="4">
    <source>
        <dbReference type="Pfam" id="PF00588"/>
    </source>
</evidence>
<gene>
    <name evidence="6" type="ORF">EZE20_07215</name>
</gene>
<evidence type="ECO:0000259" key="5">
    <source>
        <dbReference type="Pfam" id="PF22435"/>
    </source>
</evidence>
<dbReference type="PANTHER" id="PTHR43191">
    <property type="entry name" value="RRNA METHYLTRANSFERASE 3"/>
    <property type="match status" value="1"/>
</dbReference>
<dbReference type="Proteomes" id="UP000295706">
    <property type="component" value="Unassembled WGS sequence"/>
</dbReference>
<dbReference type="InterPro" id="IPR053888">
    <property type="entry name" value="MRM3-like_sub_bind"/>
</dbReference>
<organism evidence="6 7">
    <name type="scientific">Arundinibacter roseus</name>
    <dbReference type="NCBI Taxonomy" id="2070510"/>
    <lineage>
        <taxon>Bacteria</taxon>
        <taxon>Pseudomonadati</taxon>
        <taxon>Bacteroidota</taxon>
        <taxon>Cytophagia</taxon>
        <taxon>Cytophagales</taxon>
        <taxon>Spirosomataceae</taxon>
        <taxon>Arundinibacter</taxon>
    </lineage>
</organism>
<evidence type="ECO:0000256" key="2">
    <source>
        <dbReference type="ARBA" id="ARBA00022603"/>
    </source>
</evidence>
<dbReference type="GO" id="GO:0003723">
    <property type="term" value="F:RNA binding"/>
    <property type="evidence" value="ECO:0007669"/>
    <property type="project" value="InterPro"/>
</dbReference>
<feature type="domain" description="tRNA/rRNA methyltransferase SpoU type" evidence="4">
    <location>
        <begin position="107"/>
        <end position="243"/>
    </location>
</feature>
<accession>A0A4R4KJ96</accession>
<dbReference type="Gene3D" id="3.30.1330.30">
    <property type="match status" value="1"/>
</dbReference>
<comment type="caution">
    <text evidence="6">The sequence shown here is derived from an EMBL/GenBank/DDBJ whole genome shotgun (WGS) entry which is preliminary data.</text>
</comment>
<keyword evidence="3 6" id="KW-0808">Transferase</keyword>
<dbReference type="GO" id="GO:0032259">
    <property type="term" value="P:methylation"/>
    <property type="evidence" value="ECO:0007669"/>
    <property type="project" value="UniProtKB-KW"/>
</dbReference>
<dbReference type="OrthoDB" id="9785673at2"/>
<dbReference type="InterPro" id="IPR029026">
    <property type="entry name" value="tRNA_m1G_MTases_N"/>
</dbReference>